<proteinExistence type="predicted"/>
<feature type="compositionally biased region" description="Basic and acidic residues" evidence="1">
    <location>
        <begin position="1"/>
        <end position="11"/>
    </location>
</feature>
<sequence>MGLADQFKDKMGQLQHKGKEKSSGEKSSDDRGQQVREKGEEMKDKAQDRAQEWQEKRDKGNQ</sequence>
<dbReference type="EMBL" id="QOIN01000053">
    <property type="protein sequence ID" value="RCG17810.1"/>
    <property type="molecule type" value="Genomic_DNA"/>
</dbReference>
<evidence type="ECO:0000313" key="2">
    <source>
        <dbReference type="EMBL" id="RCG17810.1"/>
    </source>
</evidence>
<organism evidence="2 3">
    <name type="scientific">Streptomyces diacarni</name>
    <dbReference type="NCBI Taxonomy" id="2800381"/>
    <lineage>
        <taxon>Bacteria</taxon>
        <taxon>Bacillati</taxon>
        <taxon>Actinomycetota</taxon>
        <taxon>Actinomycetes</taxon>
        <taxon>Kitasatosporales</taxon>
        <taxon>Streptomycetaceae</taxon>
        <taxon>Streptomyces</taxon>
    </lineage>
</organism>
<protein>
    <submittedName>
        <fullName evidence="2">Uncharacterized protein</fullName>
    </submittedName>
</protein>
<feature type="compositionally biased region" description="Basic and acidic residues" evidence="1">
    <location>
        <begin position="20"/>
        <end position="62"/>
    </location>
</feature>
<reference evidence="2 3" key="1">
    <citation type="submission" date="2018-06" db="EMBL/GenBank/DDBJ databases">
        <title>Streptomyces reniochalinae sp. nov. and Streptomyces diacarnus sp. nov. from marine sponges.</title>
        <authorList>
            <person name="Li L."/>
        </authorList>
    </citation>
    <scope>NUCLEOTIDE SEQUENCE [LARGE SCALE GENOMIC DNA]</scope>
    <source>
        <strain evidence="2 3">LHW51701</strain>
    </source>
</reference>
<comment type="caution">
    <text evidence="2">The sequence shown here is derived from an EMBL/GenBank/DDBJ whole genome shotgun (WGS) entry which is preliminary data.</text>
</comment>
<dbReference type="AlphaFoldDB" id="A0A367EKU0"/>
<dbReference type="RefSeq" id="WP_114024529.1">
    <property type="nucleotide sequence ID" value="NZ_JBEYTF010000080.1"/>
</dbReference>
<name>A0A367EKU0_9ACTN</name>
<dbReference type="Proteomes" id="UP000252914">
    <property type="component" value="Unassembled WGS sequence"/>
</dbReference>
<accession>A0A367EKU0</accession>
<evidence type="ECO:0000313" key="3">
    <source>
        <dbReference type="Proteomes" id="UP000252914"/>
    </source>
</evidence>
<gene>
    <name evidence="2" type="ORF">DTL70_26445</name>
</gene>
<feature type="region of interest" description="Disordered" evidence="1">
    <location>
        <begin position="1"/>
        <end position="62"/>
    </location>
</feature>
<evidence type="ECO:0000256" key="1">
    <source>
        <dbReference type="SAM" id="MobiDB-lite"/>
    </source>
</evidence>
<keyword evidence="3" id="KW-1185">Reference proteome</keyword>